<proteinExistence type="predicted"/>
<evidence type="ECO:0000313" key="4">
    <source>
        <dbReference type="Proteomes" id="UP000028545"/>
    </source>
</evidence>
<dbReference type="EMBL" id="JOWA01000176">
    <property type="protein sequence ID" value="KEZ38664.1"/>
    <property type="molecule type" value="Genomic_DNA"/>
</dbReference>
<evidence type="ECO:0000259" key="2">
    <source>
        <dbReference type="Pfam" id="PF10419"/>
    </source>
</evidence>
<dbReference type="Proteomes" id="UP000028545">
    <property type="component" value="Unassembled WGS sequence"/>
</dbReference>
<feature type="region of interest" description="Disordered" evidence="1">
    <location>
        <begin position="1"/>
        <end position="40"/>
    </location>
</feature>
<dbReference type="Pfam" id="PF10419">
    <property type="entry name" value="TFIIIC_sub6"/>
    <property type="match status" value="1"/>
</dbReference>
<dbReference type="RefSeq" id="XP_016638463.1">
    <property type="nucleotide sequence ID" value="XM_016784228.1"/>
</dbReference>
<feature type="domain" description="Transcription factor TFIIIC triple barrel" evidence="2">
    <location>
        <begin position="49"/>
        <end position="227"/>
    </location>
</feature>
<accession>A0A084FUA2</accession>
<sequence length="407" mass="45815">METTGNEQPFKEHRVPPMTATSNLPSANAKIPALEPDDESEWEYEYSTTETETYYLTVDLSLPEFVYRNPSGIMHFGRGGYYADWIKDPESEHKRSIAHRVVPPGGTLDDEDDEDDDDDEPLPEPEDDLDEVDPELDGYMGQRPQDGDTEVADDQLVERDIEILDLHTEHPIISYRGKVFEGSWAEVLGTELIFAGRDEAAPLPALRRLPGDVDLLAASSARILTTEKVLKIPDELDRLKKTREAYGIRLPVLGKHHYDEKKKQVRFLENLMALKIKKGERDLVTVTARPAPDKLFIDDRDPDWMPRRPRTRILPRELTMPVGETPRKDGQRKPLPFSRPSVGAPQAGPLGGVPATLRETGGSVPTPDSWADILPEADESGEGEDEEEYDEDEMEYDEDGDGDVRMG</sequence>
<evidence type="ECO:0000313" key="3">
    <source>
        <dbReference type="EMBL" id="KEZ38664.1"/>
    </source>
</evidence>
<dbReference type="InterPro" id="IPR019481">
    <property type="entry name" value="TFIIIC_triple_barrel"/>
</dbReference>
<evidence type="ECO:0000256" key="1">
    <source>
        <dbReference type="SAM" id="MobiDB-lite"/>
    </source>
</evidence>
<feature type="compositionally biased region" description="Acidic residues" evidence="1">
    <location>
        <begin position="108"/>
        <end position="136"/>
    </location>
</feature>
<dbReference type="AlphaFoldDB" id="A0A084FUA2"/>
<protein>
    <recommendedName>
        <fullName evidence="2">Transcription factor TFIIIC triple barrel domain-containing protein</fullName>
    </recommendedName>
</protein>
<name>A0A084FUA2_PSEDA</name>
<dbReference type="OMA" id="FEGSWAE"/>
<gene>
    <name evidence="3" type="ORF">SAPIO_CDS10678</name>
</gene>
<feature type="region of interest" description="Disordered" evidence="1">
    <location>
        <begin position="317"/>
        <end position="407"/>
    </location>
</feature>
<comment type="caution">
    <text evidence="3">The sequence shown here is derived from an EMBL/GenBank/DDBJ whole genome shotgun (WGS) entry which is preliminary data.</text>
</comment>
<dbReference type="KEGG" id="sapo:SAPIO_CDS10678"/>
<feature type="region of interest" description="Disordered" evidence="1">
    <location>
        <begin position="94"/>
        <end position="149"/>
    </location>
</feature>
<dbReference type="GeneID" id="27719898"/>
<feature type="compositionally biased region" description="Acidic residues" evidence="1">
    <location>
        <begin position="375"/>
        <end position="401"/>
    </location>
</feature>
<organism evidence="3 4">
    <name type="scientific">Pseudallescheria apiosperma</name>
    <name type="common">Scedosporium apiospermum</name>
    <dbReference type="NCBI Taxonomy" id="563466"/>
    <lineage>
        <taxon>Eukaryota</taxon>
        <taxon>Fungi</taxon>
        <taxon>Dikarya</taxon>
        <taxon>Ascomycota</taxon>
        <taxon>Pezizomycotina</taxon>
        <taxon>Sordariomycetes</taxon>
        <taxon>Hypocreomycetidae</taxon>
        <taxon>Microascales</taxon>
        <taxon>Microascaceae</taxon>
        <taxon>Scedosporium</taxon>
    </lineage>
</organism>
<dbReference type="Gene3D" id="2.60.40.4370">
    <property type="match status" value="1"/>
</dbReference>
<dbReference type="HOGENOM" id="CLU_047596_0_0_1"/>
<reference evidence="3 4" key="1">
    <citation type="journal article" date="2014" name="Genome Announc.">
        <title>Draft genome sequence of the pathogenic fungus Scedosporium apiospermum.</title>
        <authorList>
            <person name="Vandeputte P."/>
            <person name="Ghamrawi S."/>
            <person name="Rechenmann M."/>
            <person name="Iltis A."/>
            <person name="Giraud S."/>
            <person name="Fleury M."/>
            <person name="Thornton C."/>
            <person name="Delhaes L."/>
            <person name="Meyer W."/>
            <person name="Papon N."/>
            <person name="Bouchara J.P."/>
        </authorList>
    </citation>
    <scope>NUCLEOTIDE SEQUENCE [LARGE SCALE GENOMIC DNA]</scope>
    <source>
        <strain evidence="3 4">IHEM 14462</strain>
    </source>
</reference>
<keyword evidence="4" id="KW-1185">Reference proteome</keyword>
<dbReference type="OrthoDB" id="1877767at2759"/>
<dbReference type="VEuPathDB" id="FungiDB:SAPIO_CDS10678"/>